<dbReference type="EMBL" id="MU006587">
    <property type="protein sequence ID" value="KAF2744636.1"/>
    <property type="molecule type" value="Genomic_DNA"/>
</dbReference>
<dbReference type="OrthoDB" id="10050400at2759"/>
<dbReference type="GO" id="GO:0051787">
    <property type="term" value="F:misfolded protein binding"/>
    <property type="evidence" value="ECO:0007669"/>
    <property type="project" value="TreeGrafter"/>
</dbReference>
<evidence type="ECO:0000256" key="2">
    <source>
        <dbReference type="SAM" id="Phobius"/>
    </source>
</evidence>
<sequence>MLSRNLPRAAVRASRPLCEALPRSFTKLPTRPCVSPLTHQQQLGRRHRSTIGTIFKENTKRNPIIFPFAVGCVAVVATFAIIYVPWYYKNVIVAPYHNFPEPVAKKLRRAIYYSRGSNLDLREANKYFRQALAAATELGMDPFSPEILGVKYAISNLFEQQGNFPLACDVLEIMRVDCQRWVREFGDKHRLDGDRSRVLKVLVQLDVKLGELYMSKYMNQPEDAEKRLVEAVETALSEKLRREKDGVKEGEGDWLNEQELGGALESLGSCYEMNNNHYLATPLFLQALTLCPPKSCHAVVLMNNISSSLAQSTPPPVSPSSTTTTSPSHFPTTPAPDRATLLTQATQWAQKAIALAADIAPPNRDEECDLGCAVATHNLAEFLEMQGRFKEARLKYEEARSVAKAIGFQEGVERAGEGVKRVGGKM</sequence>
<organism evidence="3 4">
    <name type="scientific">Sporormia fimetaria CBS 119925</name>
    <dbReference type="NCBI Taxonomy" id="1340428"/>
    <lineage>
        <taxon>Eukaryota</taxon>
        <taxon>Fungi</taxon>
        <taxon>Dikarya</taxon>
        <taxon>Ascomycota</taxon>
        <taxon>Pezizomycotina</taxon>
        <taxon>Dothideomycetes</taxon>
        <taxon>Pleosporomycetidae</taxon>
        <taxon>Pleosporales</taxon>
        <taxon>Sporormiaceae</taxon>
        <taxon>Sporormia</taxon>
    </lineage>
</organism>
<protein>
    <recommendedName>
        <fullName evidence="5">TPR domain-containing protein</fullName>
    </recommendedName>
</protein>
<gene>
    <name evidence="3" type="ORF">M011DRAFT_470237</name>
</gene>
<keyword evidence="2" id="KW-0812">Transmembrane</keyword>
<feature type="region of interest" description="Disordered" evidence="1">
    <location>
        <begin position="309"/>
        <end position="336"/>
    </location>
</feature>
<proteinExistence type="predicted"/>
<dbReference type="Proteomes" id="UP000799440">
    <property type="component" value="Unassembled WGS sequence"/>
</dbReference>
<evidence type="ECO:0000256" key="1">
    <source>
        <dbReference type="SAM" id="MobiDB-lite"/>
    </source>
</evidence>
<dbReference type="GO" id="GO:0031942">
    <property type="term" value="C:i-AAA complex"/>
    <property type="evidence" value="ECO:0007669"/>
    <property type="project" value="TreeGrafter"/>
</dbReference>
<evidence type="ECO:0008006" key="5">
    <source>
        <dbReference type="Google" id="ProtNLM"/>
    </source>
</evidence>
<dbReference type="AlphaFoldDB" id="A0A6A6V438"/>
<dbReference type="GO" id="GO:0006515">
    <property type="term" value="P:protein quality control for misfolded or incompletely synthesized proteins"/>
    <property type="evidence" value="ECO:0007669"/>
    <property type="project" value="TreeGrafter"/>
</dbReference>
<accession>A0A6A6V438</accession>
<dbReference type="PANTHER" id="PTHR28142:SF1">
    <property type="entry name" value="MITOCHONDRIAL INNER MEMBRANE I-AAA PROTEASE SUPERCOMPLEX SUBUNIT MGR3-RELATED"/>
    <property type="match status" value="1"/>
</dbReference>
<dbReference type="InterPro" id="IPR011990">
    <property type="entry name" value="TPR-like_helical_dom_sf"/>
</dbReference>
<dbReference type="Gene3D" id="1.25.40.10">
    <property type="entry name" value="Tetratricopeptide repeat domain"/>
    <property type="match status" value="1"/>
</dbReference>
<dbReference type="SUPFAM" id="SSF48452">
    <property type="entry name" value="TPR-like"/>
    <property type="match status" value="1"/>
</dbReference>
<name>A0A6A6V438_9PLEO</name>
<feature type="transmembrane region" description="Helical" evidence="2">
    <location>
        <begin position="64"/>
        <end position="88"/>
    </location>
</feature>
<keyword evidence="2" id="KW-1133">Transmembrane helix</keyword>
<keyword evidence="2" id="KW-0472">Membrane</keyword>
<evidence type="ECO:0000313" key="4">
    <source>
        <dbReference type="Proteomes" id="UP000799440"/>
    </source>
</evidence>
<reference evidence="3" key="1">
    <citation type="journal article" date="2020" name="Stud. Mycol.">
        <title>101 Dothideomycetes genomes: a test case for predicting lifestyles and emergence of pathogens.</title>
        <authorList>
            <person name="Haridas S."/>
            <person name="Albert R."/>
            <person name="Binder M."/>
            <person name="Bloem J."/>
            <person name="Labutti K."/>
            <person name="Salamov A."/>
            <person name="Andreopoulos B."/>
            <person name="Baker S."/>
            <person name="Barry K."/>
            <person name="Bills G."/>
            <person name="Bluhm B."/>
            <person name="Cannon C."/>
            <person name="Castanera R."/>
            <person name="Culley D."/>
            <person name="Daum C."/>
            <person name="Ezra D."/>
            <person name="Gonzalez J."/>
            <person name="Henrissat B."/>
            <person name="Kuo A."/>
            <person name="Liang C."/>
            <person name="Lipzen A."/>
            <person name="Lutzoni F."/>
            <person name="Magnuson J."/>
            <person name="Mondo S."/>
            <person name="Nolan M."/>
            <person name="Ohm R."/>
            <person name="Pangilinan J."/>
            <person name="Park H.-J."/>
            <person name="Ramirez L."/>
            <person name="Alfaro M."/>
            <person name="Sun H."/>
            <person name="Tritt A."/>
            <person name="Yoshinaga Y."/>
            <person name="Zwiers L.-H."/>
            <person name="Turgeon B."/>
            <person name="Goodwin S."/>
            <person name="Spatafora J."/>
            <person name="Crous P."/>
            <person name="Grigoriev I."/>
        </authorList>
    </citation>
    <scope>NUCLEOTIDE SEQUENCE</scope>
    <source>
        <strain evidence="3">CBS 119925</strain>
    </source>
</reference>
<evidence type="ECO:0000313" key="3">
    <source>
        <dbReference type="EMBL" id="KAF2744636.1"/>
    </source>
</evidence>
<dbReference type="CDD" id="cd24145">
    <property type="entry name" value="Mgr3-like"/>
    <property type="match status" value="1"/>
</dbReference>
<dbReference type="InterPro" id="IPR040201">
    <property type="entry name" value="Mrg3-like"/>
</dbReference>
<feature type="compositionally biased region" description="Low complexity" evidence="1">
    <location>
        <begin position="319"/>
        <end position="332"/>
    </location>
</feature>
<keyword evidence="4" id="KW-1185">Reference proteome</keyword>
<dbReference type="PANTHER" id="PTHR28142">
    <property type="entry name" value="MITOCHONDRIAL INNER MEMBRANE I-AAA PROTEASE SUPERCOMPLEX SUBUNIT MGR3-RELATED"/>
    <property type="match status" value="1"/>
</dbReference>